<evidence type="ECO:0000313" key="12">
    <source>
        <dbReference type="Proteomes" id="UP001324993"/>
    </source>
</evidence>
<evidence type="ECO:0000256" key="7">
    <source>
        <dbReference type="ARBA" id="ARBA00023118"/>
    </source>
</evidence>
<dbReference type="PANTHER" id="PTHR34047:SF8">
    <property type="entry name" value="PROTEIN YKFC"/>
    <property type="match status" value="1"/>
</dbReference>
<evidence type="ECO:0000256" key="5">
    <source>
        <dbReference type="ARBA" id="ARBA00022842"/>
    </source>
</evidence>
<evidence type="ECO:0000256" key="4">
    <source>
        <dbReference type="ARBA" id="ARBA00022723"/>
    </source>
</evidence>
<dbReference type="PANTHER" id="PTHR34047">
    <property type="entry name" value="NUCLEAR INTRON MATURASE 1, MITOCHONDRIAL-RELATED"/>
    <property type="match status" value="1"/>
</dbReference>
<dbReference type="Pfam" id="PF00078">
    <property type="entry name" value="RVT_1"/>
    <property type="match status" value="1"/>
</dbReference>
<protein>
    <recommendedName>
        <fullName evidence="1">RNA-directed DNA polymerase</fullName>
        <ecNumber evidence="1">2.7.7.49</ecNumber>
    </recommendedName>
</protein>
<evidence type="ECO:0000256" key="9">
    <source>
        <dbReference type="ARBA" id="ARBA00048173"/>
    </source>
</evidence>
<dbReference type="PROSITE" id="PS50878">
    <property type="entry name" value="RT_POL"/>
    <property type="match status" value="1"/>
</dbReference>
<evidence type="ECO:0000313" key="11">
    <source>
        <dbReference type="EMBL" id="WPJ98212.1"/>
    </source>
</evidence>
<evidence type="ECO:0000256" key="1">
    <source>
        <dbReference type="ARBA" id="ARBA00012493"/>
    </source>
</evidence>
<reference evidence="11 12" key="1">
    <citation type="submission" date="2023-11" db="EMBL/GenBank/DDBJ databases">
        <title>Coraliomargarita sp. nov., isolated from marine algae.</title>
        <authorList>
            <person name="Lee J.K."/>
            <person name="Baek J.H."/>
            <person name="Kim J.M."/>
            <person name="Choi D.G."/>
            <person name="Jeon C.O."/>
        </authorList>
    </citation>
    <scope>NUCLEOTIDE SEQUENCE [LARGE SCALE GENOMIC DNA]</scope>
    <source>
        <strain evidence="11 12">J2-16</strain>
    </source>
</reference>
<name>A0ABZ0RTM2_9BACT</name>
<keyword evidence="2" id="KW-0808">Transferase</keyword>
<evidence type="ECO:0000256" key="6">
    <source>
        <dbReference type="ARBA" id="ARBA00022918"/>
    </source>
</evidence>
<dbReference type="RefSeq" id="WP_319835013.1">
    <property type="nucleotide sequence ID" value="NZ_CP138858.1"/>
</dbReference>
<keyword evidence="12" id="KW-1185">Reference proteome</keyword>
<evidence type="ECO:0000259" key="10">
    <source>
        <dbReference type="PROSITE" id="PS50878"/>
    </source>
</evidence>
<dbReference type="InterPro" id="IPR051083">
    <property type="entry name" value="GrpII_Intron_Splice-Mob/Def"/>
</dbReference>
<dbReference type="EMBL" id="CP138858">
    <property type="protein sequence ID" value="WPJ98212.1"/>
    <property type="molecule type" value="Genomic_DNA"/>
</dbReference>
<keyword evidence="4" id="KW-0479">Metal-binding</keyword>
<dbReference type="Proteomes" id="UP001324993">
    <property type="component" value="Chromosome"/>
</dbReference>
<dbReference type="Pfam" id="PF08388">
    <property type="entry name" value="GIIM"/>
    <property type="match status" value="1"/>
</dbReference>
<keyword evidence="7" id="KW-0051">Antiviral defense</keyword>
<dbReference type="InterPro" id="IPR000477">
    <property type="entry name" value="RT_dom"/>
</dbReference>
<keyword evidence="3" id="KW-0548">Nucleotidyltransferase</keyword>
<gene>
    <name evidence="11" type="ORF">SH580_14010</name>
</gene>
<dbReference type="SUPFAM" id="SSF56672">
    <property type="entry name" value="DNA/RNA polymerases"/>
    <property type="match status" value="1"/>
</dbReference>
<proteinExistence type="inferred from homology"/>
<dbReference type="GO" id="GO:0003964">
    <property type="term" value="F:RNA-directed DNA polymerase activity"/>
    <property type="evidence" value="ECO:0007669"/>
    <property type="project" value="UniProtKB-KW"/>
</dbReference>
<sequence>MTDGLRFCVDIDLSKFFDRVNHDRLMSRLALKVQDKRVLKLIRKYLECGVIVDGLEEATEEGTPQGGPLSPLLSNIVLDELDKELEKRALKFVRYADDCVVYVGSKRAGERVKGSITKFITKRLRLKVNEAKSSVGRPWKSKYLGFSLTSTRAQPRIKLHWKTLDRLKAKIRELTGRQRGRSLLSIIKELNEYLRGWWGYFSVMETPYQLAQLAGWIRRRLRSYIWKQWKNRRTRVGNLMKLGIYEETAVKTGCARKGAWRMF</sequence>
<dbReference type="CDD" id="cd01651">
    <property type="entry name" value="RT_G2_intron"/>
    <property type="match status" value="1"/>
</dbReference>
<dbReference type="InterPro" id="IPR000123">
    <property type="entry name" value="Reverse_transcriptase_msDNA"/>
</dbReference>
<organism evidence="11 12">
    <name type="scientific">Coraliomargarita algicola</name>
    <dbReference type="NCBI Taxonomy" id="3092156"/>
    <lineage>
        <taxon>Bacteria</taxon>
        <taxon>Pseudomonadati</taxon>
        <taxon>Verrucomicrobiota</taxon>
        <taxon>Opitutia</taxon>
        <taxon>Puniceicoccales</taxon>
        <taxon>Coraliomargaritaceae</taxon>
        <taxon>Coraliomargarita</taxon>
    </lineage>
</organism>
<keyword evidence="6 11" id="KW-0695">RNA-directed DNA polymerase</keyword>
<evidence type="ECO:0000256" key="2">
    <source>
        <dbReference type="ARBA" id="ARBA00022679"/>
    </source>
</evidence>
<dbReference type="EC" id="2.7.7.49" evidence="1"/>
<feature type="domain" description="Reverse transcriptase" evidence="10">
    <location>
        <begin position="1"/>
        <end position="148"/>
    </location>
</feature>
<dbReference type="PRINTS" id="PR00866">
    <property type="entry name" value="RNADNAPOLMS"/>
</dbReference>
<comment type="catalytic activity">
    <reaction evidence="9">
        <text>DNA(n) + a 2'-deoxyribonucleoside 5'-triphosphate = DNA(n+1) + diphosphate</text>
        <dbReference type="Rhea" id="RHEA:22508"/>
        <dbReference type="Rhea" id="RHEA-COMP:17339"/>
        <dbReference type="Rhea" id="RHEA-COMP:17340"/>
        <dbReference type="ChEBI" id="CHEBI:33019"/>
        <dbReference type="ChEBI" id="CHEBI:61560"/>
        <dbReference type="ChEBI" id="CHEBI:173112"/>
        <dbReference type="EC" id="2.7.7.49"/>
    </reaction>
</comment>
<comment type="similarity">
    <text evidence="8">Belongs to the bacterial reverse transcriptase family.</text>
</comment>
<accession>A0ABZ0RTM2</accession>
<keyword evidence="5" id="KW-0460">Magnesium</keyword>
<evidence type="ECO:0000256" key="3">
    <source>
        <dbReference type="ARBA" id="ARBA00022695"/>
    </source>
</evidence>
<dbReference type="InterPro" id="IPR043502">
    <property type="entry name" value="DNA/RNA_pol_sf"/>
</dbReference>
<dbReference type="InterPro" id="IPR013597">
    <property type="entry name" value="Mat_intron_G2"/>
</dbReference>
<evidence type="ECO:0000256" key="8">
    <source>
        <dbReference type="ARBA" id="ARBA00034120"/>
    </source>
</evidence>